<dbReference type="InterPro" id="IPR019734">
    <property type="entry name" value="TPR_rpt"/>
</dbReference>
<proteinExistence type="predicted"/>
<dbReference type="EMBL" id="JAENIL010000012">
    <property type="protein sequence ID" value="MBK1876837.1"/>
    <property type="molecule type" value="Genomic_DNA"/>
</dbReference>
<name>A0A934RYU4_9BACT</name>
<sequence length="161" mass="18225">MIPTSTRLSYANGYLDLGMISSATEELDAIQESERLNNDVLAMRARLYLESQNWEVMEAVSKQLVSQAPELPFGWVNWAYALREMDRNGEAKEVALQGLEKHPKEATLWFNLACYCSLLNEVEEASSHLDKAIELDETFEQSAAQDPDLANLMHWKKAAES</sequence>
<dbReference type="InterPro" id="IPR011990">
    <property type="entry name" value="TPR-like_helical_dom_sf"/>
</dbReference>
<dbReference type="Gene3D" id="1.25.40.10">
    <property type="entry name" value="Tetratricopeptide repeat domain"/>
    <property type="match status" value="1"/>
</dbReference>
<dbReference type="RefSeq" id="WP_200355051.1">
    <property type="nucleotide sequence ID" value="NZ_JAENIL010000012.1"/>
</dbReference>
<dbReference type="SUPFAM" id="SSF48452">
    <property type="entry name" value="TPR-like"/>
    <property type="match status" value="1"/>
</dbReference>
<organism evidence="1 2">
    <name type="scientific">Pelagicoccus mobilis</name>
    <dbReference type="NCBI Taxonomy" id="415221"/>
    <lineage>
        <taxon>Bacteria</taxon>
        <taxon>Pseudomonadati</taxon>
        <taxon>Verrucomicrobiota</taxon>
        <taxon>Opitutia</taxon>
        <taxon>Puniceicoccales</taxon>
        <taxon>Pelagicoccaceae</taxon>
        <taxon>Pelagicoccus</taxon>
    </lineage>
</organism>
<keyword evidence="2" id="KW-1185">Reference proteome</keyword>
<dbReference type="NCBIfam" id="NF047558">
    <property type="entry name" value="TPR_END_plus"/>
    <property type="match status" value="1"/>
</dbReference>
<accession>A0A934RYU4</accession>
<comment type="caution">
    <text evidence="1">The sequence shown here is derived from an EMBL/GenBank/DDBJ whole genome shotgun (WGS) entry which is preliminary data.</text>
</comment>
<evidence type="ECO:0008006" key="3">
    <source>
        <dbReference type="Google" id="ProtNLM"/>
    </source>
</evidence>
<dbReference type="SMART" id="SM00028">
    <property type="entry name" value="TPR"/>
    <property type="match status" value="2"/>
</dbReference>
<dbReference type="Proteomes" id="UP000617628">
    <property type="component" value="Unassembled WGS sequence"/>
</dbReference>
<dbReference type="Pfam" id="PF13181">
    <property type="entry name" value="TPR_8"/>
    <property type="match status" value="1"/>
</dbReference>
<dbReference type="AlphaFoldDB" id="A0A934RYU4"/>
<evidence type="ECO:0000313" key="2">
    <source>
        <dbReference type="Proteomes" id="UP000617628"/>
    </source>
</evidence>
<protein>
    <recommendedName>
        <fullName evidence="3">Tetratricopeptide repeat protein</fullName>
    </recommendedName>
</protein>
<reference evidence="1" key="1">
    <citation type="submission" date="2021-01" db="EMBL/GenBank/DDBJ databases">
        <title>Modified the classification status of verrucomicrobia.</title>
        <authorList>
            <person name="Feng X."/>
        </authorList>
    </citation>
    <scope>NUCLEOTIDE SEQUENCE</scope>
    <source>
        <strain evidence="1">KCTC 13126</strain>
    </source>
</reference>
<gene>
    <name evidence="1" type="ORF">JIN87_08160</name>
</gene>
<evidence type="ECO:0000313" key="1">
    <source>
        <dbReference type="EMBL" id="MBK1876837.1"/>
    </source>
</evidence>